<dbReference type="EMBL" id="CP048685">
    <property type="protein sequence ID" value="QPJ62453.1"/>
    <property type="molecule type" value="Genomic_DNA"/>
</dbReference>
<dbReference type="GO" id="GO:0098046">
    <property type="term" value="C:type V protein secretion system complex"/>
    <property type="evidence" value="ECO:0007669"/>
    <property type="project" value="TreeGrafter"/>
</dbReference>
<dbReference type="InterPro" id="IPR011250">
    <property type="entry name" value="OMP/PagP_B-barrel"/>
</dbReference>
<evidence type="ECO:0000256" key="6">
    <source>
        <dbReference type="ARBA" id="ARBA00022927"/>
    </source>
</evidence>
<dbReference type="Pfam" id="PF08479">
    <property type="entry name" value="POTRA_2"/>
    <property type="match status" value="1"/>
</dbReference>
<evidence type="ECO:0000256" key="7">
    <source>
        <dbReference type="ARBA" id="ARBA00023136"/>
    </source>
</evidence>
<reference evidence="10 11" key="1">
    <citation type="submission" date="2020-02" db="EMBL/GenBank/DDBJ databases">
        <title>Genomic and physiological characterization of two novel Nitrospinaceae genera.</title>
        <authorList>
            <person name="Mueller A.J."/>
            <person name="Jung M.-Y."/>
            <person name="Strachan C.R."/>
            <person name="Herbold C.W."/>
            <person name="Kirkegaard R.H."/>
            <person name="Daims H."/>
        </authorList>
    </citation>
    <scope>NUCLEOTIDE SEQUENCE [LARGE SCALE GENOMIC DNA]</scope>
    <source>
        <strain evidence="10">EB</strain>
    </source>
</reference>
<keyword evidence="5" id="KW-0812">Transmembrane</keyword>
<dbReference type="GO" id="GO:0046819">
    <property type="term" value="P:protein secretion by the type V secretion system"/>
    <property type="evidence" value="ECO:0007669"/>
    <property type="project" value="TreeGrafter"/>
</dbReference>
<evidence type="ECO:0000256" key="1">
    <source>
        <dbReference type="ARBA" id="ARBA00004442"/>
    </source>
</evidence>
<protein>
    <submittedName>
        <fullName evidence="10">ShlB/FhaC/HecB family hemolysin secretion/activation protein</fullName>
    </submittedName>
</protein>
<dbReference type="InterPro" id="IPR051544">
    <property type="entry name" value="TPS_OM_transporter"/>
</dbReference>
<evidence type="ECO:0000256" key="2">
    <source>
        <dbReference type="ARBA" id="ARBA00009055"/>
    </source>
</evidence>
<evidence type="ECO:0000256" key="3">
    <source>
        <dbReference type="ARBA" id="ARBA00022448"/>
    </source>
</evidence>
<keyword evidence="7" id="KW-0472">Membrane</keyword>
<sequence length="581" mass="64152">MFSYLLDGKFKGGFFFQALLITLFLQSIVHAQQNIIPPAGESGIIQKSLENTRPERGRPPTVIPEIKIQDSRKLKDPGTGPSFFVRHIQVEGNRLVKYEELAPIIALDEGLEVTLGILDLIGQEITALYFRKGYILARTYIPAQKIQDGVVTFQVVEGRLGRIEVTGNQRFLASLIRERFKPLLGRPDLKEKDLERPILELNDLIGLRVSSVLRPGKEFGTSDLVIEVKESLPFRFSLDADNFGSVFTGQNRVGITAATGSLFTFGDMFKLRALRTGLGQDFVSPSYMMPLNDNGASLELSYIYSDHQLGGALSVLNAGGSSHLFTTDILQTLYRSRMRTIYVGGGLDFRFFENSIQNIITTSDDLFNVHLFAGLEFRDSLKAQTFVQGRMQFGYTETDATDPLNSRFLGQGNEIITSLSVTRYQSAFFFDSYLTMKFSGQITHERVLSPDQFVLGGVGTVRGYPLADASGDKGYLASVEYVIPLPINIPVTTNPVYTFKDLFSLFAFIDHGRIFIEDPQSGERNTSLTSAGGGIRLSVPKGKGHLPGADFSLTYGLPVLGDQNPSDGSLGIIHIGGRLNF</sequence>
<evidence type="ECO:0000256" key="5">
    <source>
        <dbReference type="ARBA" id="ARBA00022692"/>
    </source>
</evidence>
<gene>
    <name evidence="10" type="ORF">G3M70_11455</name>
</gene>
<dbReference type="InterPro" id="IPR005565">
    <property type="entry name" value="Hemolysn_activator_HlyB_C"/>
</dbReference>
<dbReference type="Gene3D" id="3.10.20.310">
    <property type="entry name" value="membrane protein fhac"/>
    <property type="match status" value="1"/>
</dbReference>
<comment type="subcellular location">
    <subcellularLocation>
        <location evidence="1">Cell outer membrane</location>
    </subcellularLocation>
</comment>
<dbReference type="Gene3D" id="2.40.160.50">
    <property type="entry name" value="membrane protein fhac: a member of the omp85/tpsb transporter family"/>
    <property type="match status" value="1"/>
</dbReference>
<dbReference type="InterPro" id="IPR013686">
    <property type="entry name" value="Polypept-transport_assoc_ShlB"/>
</dbReference>
<dbReference type="GO" id="GO:0008320">
    <property type="term" value="F:protein transmembrane transporter activity"/>
    <property type="evidence" value="ECO:0007669"/>
    <property type="project" value="TreeGrafter"/>
</dbReference>
<evidence type="ECO:0000313" key="10">
    <source>
        <dbReference type="EMBL" id="QPJ62453.1"/>
    </source>
</evidence>
<keyword evidence="3" id="KW-0813">Transport</keyword>
<evidence type="ECO:0000313" key="11">
    <source>
        <dbReference type="Proteomes" id="UP000594688"/>
    </source>
</evidence>
<dbReference type="Proteomes" id="UP000594688">
    <property type="component" value="Chromosome"/>
</dbReference>
<comment type="similarity">
    <text evidence="2">Belongs to the TPS (TC 1.B.20) family.</text>
</comment>
<accession>A0A7T0BX02</accession>
<dbReference type="SUPFAM" id="SSF56925">
    <property type="entry name" value="OMPA-like"/>
    <property type="match status" value="1"/>
</dbReference>
<evidence type="ECO:0000256" key="8">
    <source>
        <dbReference type="ARBA" id="ARBA00023237"/>
    </source>
</evidence>
<organism evidence="10 11">
    <name type="scientific">Candidatus Nitronauta litoralis</name>
    <dbReference type="NCBI Taxonomy" id="2705533"/>
    <lineage>
        <taxon>Bacteria</taxon>
        <taxon>Pseudomonadati</taxon>
        <taxon>Nitrospinota/Tectimicrobiota group</taxon>
        <taxon>Nitrospinota</taxon>
        <taxon>Nitrospinia</taxon>
        <taxon>Nitrospinales</taxon>
        <taxon>Nitrospinaceae</taxon>
        <taxon>Candidatus Nitronauta</taxon>
    </lineage>
</organism>
<feature type="domain" description="POTRA" evidence="9">
    <location>
        <begin position="83"/>
        <end position="158"/>
    </location>
</feature>
<name>A0A7T0BX02_9BACT</name>
<keyword evidence="8" id="KW-0998">Cell outer membrane</keyword>
<dbReference type="PANTHER" id="PTHR34597">
    <property type="entry name" value="SLR1661 PROTEIN"/>
    <property type="match status" value="1"/>
</dbReference>
<proteinExistence type="inferred from homology"/>
<dbReference type="KEGG" id="nli:G3M70_11455"/>
<evidence type="ECO:0000259" key="9">
    <source>
        <dbReference type="PROSITE" id="PS51779"/>
    </source>
</evidence>
<dbReference type="PROSITE" id="PS51779">
    <property type="entry name" value="POTRA"/>
    <property type="match status" value="1"/>
</dbReference>
<keyword evidence="6" id="KW-0653">Protein transport</keyword>
<dbReference type="AlphaFoldDB" id="A0A7T0BX02"/>
<dbReference type="GO" id="GO:0009279">
    <property type="term" value="C:cell outer membrane"/>
    <property type="evidence" value="ECO:0007669"/>
    <property type="project" value="UniProtKB-SubCell"/>
</dbReference>
<keyword evidence="4" id="KW-1134">Transmembrane beta strand</keyword>
<dbReference type="PANTHER" id="PTHR34597:SF3">
    <property type="entry name" value="OUTER MEMBRANE TRANSPORTER CDIB"/>
    <property type="match status" value="1"/>
</dbReference>
<evidence type="ECO:0000256" key="4">
    <source>
        <dbReference type="ARBA" id="ARBA00022452"/>
    </source>
</evidence>
<dbReference type="InterPro" id="IPR034746">
    <property type="entry name" value="POTRA"/>
</dbReference>
<dbReference type="Pfam" id="PF03865">
    <property type="entry name" value="ShlB"/>
    <property type="match status" value="1"/>
</dbReference>